<accession>A0A101FT36</accession>
<gene>
    <name evidence="1" type="ORF">XD72_1635</name>
</gene>
<dbReference type="Proteomes" id="UP000057043">
    <property type="component" value="Unassembled WGS sequence"/>
</dbReference>
<proteinExistence type="predicted"/>
<dbReference type="PATRIC" id="fig|301375.7.peg.1768"/>
<comment type="caution">
    <text evidence="1">The sequence shown here is derived from an EMBL/GenBank/DDBJ whole genome shotgun (WGS) entry which is preliminary data.</text>
</comment>
<sequence length="143" mass="16098">MISPSIILVCFAILLTPAFAGVEDEGYLDAVGPSGAMPGTSYSEYGSAFEEFMGTAPAERNLYSYPDYLVEFLDRETGRTATNYSLYTPAFEIFMNQSIEGRLNLSSYPDYLGRFLNQSSENLSSRGWNHSSYPDYLIWFLNR</sequence>
<protein>
    <submittedName>
        <fullName evidence="1">Uncharacterized protein</fullName>
    </submittedName>
</protein>
<reference evidence="1 2" key="1">
    <citation type="journal article" date="2015" name="MBio">
        <title>Genome-Resolved Metagenomic Analysis Reveals Roles for Candidate Phyla and Other Microbial Community Members in Biogeochemical Transformations in Oil Reservoirs.</title>
        <authorList>
            <person name="Hu P."/>
            <person name="Tom L."/>
            <person name="Singh A."/>
            <person name="Thomas B.C."/>
            <person name="Baker B.J."/>
            <person name="Piceno Y.M."/>
            <person name="Andersen G.L."/>
            <person name="Banfield J.F."/>
        </authorList>
    </citation>
    <scope>NUCLEOTIDE SEQUENCE [LARGE SCALE GENOMIC DNA]</scope>
    <source>
        <strain evidence="1">57_489</strain>
    </source>
</reference>
<organism evidence="1 2">
    <name type="scientific">Methanothrix harundinacea</name>
    <dbReference type="NCBI Taxonomy" id="301375"/>
    <lineage>
        <taxon>Archaea</taxon>
        <taxon>Methanobacteriati</taxon>
        <taxon>Methanobacteriota</taxon>
        <taxon>Stenosarchaea group</taxon>
        <taxon>Methanomicrobia</taxon>
        <taxon>Methanotrichales</taxon>
        <taxon>Methanotrichaceae</taxon>
        <taxon>Methanothrix</taxon>
    </lineage>
</organism>
<evidence type="ECO:0000313" key="2">
    <source>
        <dbReference type="Proteomes" id="UP000057043"/>
    </source>
</evidence>
<dbReference type="EMBL" id="LGFT01000038">
    <property type="protein sequence ID" value="KUK43996.1"/>
    <property type="molecule type" value="Genomic_DNA"/>
</dbReference>
<evidence type="ECO:0000313" key="1">
    <source>
        <dbReference type="EMBL" id="KUK43996.1"/>
    </source>
</evidence>
<name>A0A101FT36_9EURY</name>
<dbReference type="AlphaFoldDB" id="A0A101FT36"/>